<dbReference type="SUPFAM" id="SSF161098">
    <property type="entry name" value="MetI-like"/>
    <property type="match status" value="1"/>
</dbReference>
<evidence type="ECO:0000256" key="5">
    <source>
        <dbReference type="ARBA" id="ARBA00022989"/>
    </source>
</evidence>
<reference evidence="10" key="2">
    <citation type="submission" date="2020-08" db="EMBL/GenBank/DDBJ databases">
        <title>The Agave Microbiome: Exploring the role of microbial communities in plant adaptations to desert environments.</title>
        <authorList>
            <person name="Partida-Martinez L.P."/>
        </authorList>
    </citation>
    <scope>NUCLEOTIDE SEQUENCE [LARGE SCALE GENOMIC DNA]</scope>
    <source>
        <strain evidence="10">AT2.8</strain>
    </source>
</reference>
<dbReference type="Pfam" id="PF00528">
    <property type="entry name" value="BPD_transp_1"/>
    <property type="match status" value="1"/>
</dbReference>
<accession>A0A852TJQ3</accession>
<comment type="subcellular location">
    <subcellularLocation>
        <location evidence="1 7">Cell membrane</location>
        <topology evidence="1 7">Multi-pass membrane protein</topology>
    </subcellularLocation>
</comment>
<evidence type="ECO:0000256" key="2">
    <source>
        <dbReference type="ARBA" id="ARBA00022448"/>
    </source>
</evidence>
<reference evidence="10" key="1">
    <citation type="submission" date="2020-07" db="EMBL/GenBank/DDBJ databases">
        <authorList>
            <person name="Partida-Martinez L."/>
            <person name="Huntemann M."/>
            <person name="Clum A."/>
            <person name="Wang J."/>
            <person name="Palaniappan K."/>
            <person name="Ritter S."/>
            <person name="Chen I.-M."/>
            <person name="Stamatis D."/>
            <person name="Reddy T."/>
            <person name="O'Malley R."/>
            <person name="Daum C."/>
            <person name="Shapiro N."/>
            <person name="Ivanova N."/>
            <person name="Kyrpides N."/>
            <person name="Woyke T."/>
        </authorList>
    </citation>
    <scope>NUCLEOTIDE SEQUENCE [LARGE SCALE GENOMIC DNA]</scope>
    <source>
        <strain evidence="10">AT2.8</strain>
    </source>
</reference>
<feature type="domain" description="ABC transmembrane type-1" evidence="8">
    <location>
        <begin position="81"/>
        <end position="293"/>
    </location>
</feature>
<sequence>MGKVALGVNNRKYRMTNKRWTLIGLAFASPWIIGFLCFTAYPFIVSFYYSLTSYDLINSPKWVGFENYAEVMKDTNFYKAIKNTFFMAIIAVPINLFSSLMIALILNLKVKGIAIYRTIYYLPSVIPAVAGAMLWSWLLNPEYGIIDIVLRALGLPDPAWLSDPSFTKPALILMGLWGSGAGAIIYLAALQGIPQHYYEAASLDGANVWQKFRYITLPALSPVTLFQLIMGLIGAFQIFTESFILMGGAEGGPDMLFYAVYLYQQAFVFLKMGYASALAWVLFVIVILITIGVFKSSIRWVYYGGE</sequence>
<organism evidence="9 10">
    <name type="scientific">Neobacillus niacini</name>
    <dbReference type="NCBI Taxonomy" id="86668"/>
    <lineage>
        <taxon>Bacteria</taxon>
        <taxon>Bacillati</taxon>
        <taxon>Bacillota</taxon>
        <taxon>Bacilli</taxon>
        <taxon>Bacillales</taxon>
        <taxon>Bacillaceae</taxon>
        <taxon>Neobacillus</taxon>
    </lineage>
</organism>
<feature type="transmembrane region" description="Helical" evidence="7">
    <location>
        <begin position="214"/>
        <end position="239"/>
    </location>
</feature>
<keyword evidence="3" id="KW-1003">Cell membrane</keyword>
<protein>
    <submittedName>
        <fullName evidence="9">Multiple sugar transport system permease protein</fullName>
    </submittedName>
</protein>
<feature type="transmembrane region" description="Helical" evidence="7">
    <location>
        <begin position="272"/>
        <end position="294"/>
    </location>
</feature>
<keyword evidence="2 7" id="KW-0813">Transport</keyword>
<evidence type="ECO:0000256" key="1">
    <source>
        <dbReference type="ARBA" id="ARBA00004651"/>
    </source>
</evidence>
<dbReference type="Proteomes" id="UP000548423">
    <property type="component" value="Unassembled WGS sequence"/>
</dbReference>
<keyword evidence="9" id="KW-0762">Sugar transport</keyword>
<evidence type="ECO:0000256" key="4">
    <source>
        <dbReference type="ARBA" id="ARBA00022692"/>
    </source>
</evidence>
<keyword evidence="4 7" id="KW-0812">Transmembrane</keyword>
<dbReference type="AlphaFoldDB" id="A0A852TJQ3"/>
<proteinExistence type="inferred from homology"/>
<feature type="transmembrane region" description="Helical" evidence="7">
    <location>
        <begin position="118"/>
        <end position="138"/>
    </location>
</feature>
<feature type="transmembrane region" description="Helical" evidence="7">
    <location>
        <begin position="85"/>
        <end position="106"/>
    </location>
</feature>
<feature type="transmembrane region" description="Helical" evidence="7">
    <location>
        <begin position="20"/>
        <end position="44"/>
    </location>
</feature>
<dbReference type="EMBL" id="JACCBX010000017">
    <property type="protein sequence ID" value="NYE09003.1"/>
    <property type="molecule type" value="Genomic_DNA"/>
</dbReference>
<dbReference type="PANTHER" id="PTHR30193:SF1">
    <property type="entry name" value="ABC TRANSPORTER PERMEASE PROTEIN YESP-RELATED"/>
    <property type="match status" value="1"/>
</dbReference>
<dbReference type="GO" id="GO:0055085">
    <property type="term" value="P:transmembrane transport"/>
    <property type="evidence" value="ECO:0007669"/>
    <property type="project" value="InterPro"/>
</dbReference>
<dbReference type="InterPro" id="IPR000515">
    <property type="entry name" value="MetI-like"/>
</dbReference>
<evidence type="ECO:0000256" key="6">
    <source>
        <dbReference type="ARBA" id="ARBA00023136"/>
    </source>
</evidence>
<comment type="caution">
    <text evidence="9">The sequence shown here is derived from an EMBL/GenBank/DDBJ whole genome shotgun (WGS) entry which is preliminary data.</text>
</comment>
<evidence type="ECO:0000256" key="7">
    <source>
        <dbReference type="RuleBase" id="RU363032"/>
    </source>
</evidence>
<comment type="similarity">
    <text evidence="7">Belongs to the binding-protein-dependent transport system permease family.</text>
</comment>
<evidence type="ECO:0000256" key="3">
    <source>
        <dbReference type="ARBA" id="ARBA00022475"/>
    </source>
</evidence>
<dbReference type="Gene3D" id="1.10.3720.10">
    <property type="entry name" value="MetI-like"/>
    <property type="match status" value="1"/>
</dbReference>
<name>A0A852TJQ3_9BACI</name>
<feature type="transmembrane region" description="Helical" evidence="7">
    <location>
        <begin position="170"/>
        <end position="193"/>
    </location>
</feature>
<dbReference type="CDD" id="cd06261">
    <property type="entry name" value="TM_PBP2"/>
    <property type="match status" value="1"/>
</dbReference>
<evidence type="ECO:0000313" key="10">
    <source>
        <dbReference type="Proteomes" id="UP000548423"/>
    </source>
</evidence>
<dbReference type="PANTHER" id="PTHR30193">
    <property type="entry name" value="ABC TRANSPORTER PERMEASE PROTEIN"/>
    <property type="match status" value="1"/>
</dbReference>
<dbReference type="GO" id="GO:0005886">
    <property type="term" value="C:plasma membrane"/>
    <property type="evidence" value="ECO:0007669"/>
    <property type="project" value="UniProtKB-SubCell"/>
</dbReference>
<evidence type="ECO:0000259" key="8">
    <source>
        <dbReference type="PROSITE" id="PS50928"/>
    </source>
</evidence>
<dbReference type="InterPro" id="IPR035906">
    <property type="entry name" value="MetI-like_sf"/>
</dbReference>
<dbReference type="PROSITE" id="PS50928">
    <property type="entry name" value="ABC_TM1"/>
    <property type="match status" value="1"/>
</dbReference>
<dbReference type="InterPro" id="IPR051393">
    <property type="entry name" value="ABC_transporter_permease"/>
</dbReference>
<keyword evidence="5 7" id="KW-1133">Transmembrane helix</keyword>
<gene>
    <name evidence="9" type="ORF">F4694_005860</name>
</gene>
<keyword evidence="6 7" id="KW-0472">Membrane</keyword>
<evidence type="ECO:0000313" key="9">
    <source>
        <dbReference type="EMBL" id="NYE09003.1"/>
    </source>
</evidence>